<reference evidence="2 3" key="1">
    <citation type="journal article" date="2017" name="Environ. Microbiol.">
        <title>Decay of the glycolytic pathway and adaptation to intranuclear parasitism within Enterocytozoonidae microsporidia.</title>
        <authorList>
            <person name="Wiredu Boakye D."/>
            <person name="Jaroenlak P."/>
            <person name="Prachumwat A."/>
            <person name="Williams T.A."/>
            <person name="Bateman K.S."/>
            <person name="Itsathitphaisarn O."/>
            <person name="Sritunyalucksana K."/>
            <person name="Paszkiewicz K.H."/>
            <person name="Moore K.A."/>
            <person name="Stentiford G.D."/>
            <person name="Williams B.A."/>
        </authorList>
    </citation>
    <scope>NUCLEOTIDE SEQUENCE [LARGE SCALE GENOMIC DNA]</scope>
    <source>
        <strain evidence="2 3">GB1</strain>
    </source>
</reference>
<organism evidence="2 3">
    <name type="scientific">Enterospora canceri</name>
    <dbReference type="NCBI Taxonomy" id="1081671"/>
    <lineage>
        <taxon>Eukaryota</taxon>
        <taxon>Fungi</taxon>
        <taxon>Fungi incertae sedis</taxon>
        <taxon>Microsporidia</taxon>
        <taxon>Enterocytozoonidae</taxon>
        <taxon>Enterospora</taxon>
    </lineage>
</organism>
<evidence type="ECO:0000313" key="2">
    <source>
        <dbReference type="EMBL" id="ORD93723.1"/>
    </source>
</evidence>
<dbReference type="VEuPathDB" id="MicrosporidiaDB:ECANGB1_1629"/>
<proteinExistence type="predicted"/>
<gene>
    <name evidence="2" type="ORF">ECANGB1_1629</name>
</gene>
<dbReference type="Proteomes" id="UP000192639">
    <property type="component" value="Unassembled WGS sequence"/>
</dbReference>
<dbReference type="AlphaFoldDB" id="A0A1Y1S6D1"/>
<keyword evidence="3" id="KW-1185">Reference proteome</keyword>
<evidence type="ECO:0000256" key="1">
    <source>
        <dbReference type="SAM" id="SignalP"/>
    </source>
</evidence>
<protein>
    <submittedName>
        <fullName evidence="2">Uncharacterized protein</fullName>
    </submittedName>
</protein>
<evidence type="ECO:0000313" key="3">
    <source>
        <dbReference type="Proteomes" id="UP000192639"/>
    </source>
</evidence>
<dbReference type="EMBL" id="LWDP01000052">
    <property type="protein sequence ID" value="ORD93723.1"/>
    <property type="molecule type" value="Genomic_DNA"/>
</dbReference>
<feature type="signal peptide" evidence="1">
    <location>
        <begin position="1"/>
        <end position="17"/>
    </location>
</feature>
<keyword evidence="1" id="KW-0732">Signal</keyword>
<feature type="chain" id="PRO_5012078732" evidence="1">
    <location>
        <begin position="18"/>
        <end position="216"/>
    </location>
</feature>
<accession>A0A1Y1S6D1</accession>
<name>A0A1Y1S6D1_9MICR</name>
<sequence length="216" mass="25218">MFSQLYLMLLYVCRISSTSDKQLDALSLAEVVVQLTNYTTNCARTAIKVSDRNHAIILNLIDNKSFYEQETFLLNLNNKINSCTTTYDMVDQTLNDLMTEVIQQKNEYAMCYISSQTFYYNLIQILMNQCKQTYHMIREFAGLTYAKSDLFSVSDMVIENVMSTIDDLDEASVKIGRIQKYYDVGKECEEDHVKQTKNLELLQKKYRQLIQLFPME</sequence>
<comment type="caution">
    <text evidence="2">The sequence shown here is derived from an EMBL/GenBank/DDBJ whole genome shotgun (WGS) entry which is preliminary data.</text>
</comment>